<evidence type="ECO:0000313" key="2">
    <source>
        <dbReference type="Proteomes" id="UP001144978"/>
    </source>
</evidence>
<sequence>MVEHVPCREGNQVLRLASSCPLNSSTRNPHHLQAVLSAPRLCNQSALTSVMYLINTTSLTLHRFEKGDKVPHYAILSHVWGDHEQSFQQTPLAKRHQEKKDLFHRMVGYALHKPSAKVKGACAKARADGFEWLWADMSCIDTSNSAFVSPVAEKSETVFRKTSFSHTEAANAESEGR</sequence>
<organism evidence="1 2">
    <name type="scientific">Trametes sanguinea</name>
    <dbReference type="NCBI Taxonomy" id="158606"/>
    <lineage>
        <taxon>Eukaryota</taxon>
        <taxon>Fungi</taxon>
        <taxon>Dikarya</taxon>
        <taxon>Basidiomycota</taxon>
        <taxon>Agaricomycotina</taxon>
        <taxon>Agaricomycetes</taxon>
        <taxon>Polyporales</taxon>
        <taxon>Polyporaceae</taxon>
        <taxon>Trametes</taxon>
    </lineage>
</organism>
<accession>A0ACC1QBZ6</accession>
<gene>
    <name evidence="1" type="ORF">NUW54_g416</name>
</gene>
<name>A0ACC1QBZ6_9APHY</name>
<evidence type="ECO:0000313" key="1">
    <source>
        <dbReference type="EMBL" id="KAJ3018105.1"/>
    </source>
</evidence>
<keyword evidence="2" id="KW-1185">Reference proteome</keyword>
<dbReference type="EMBL" id="JANSHE010000053">
    <property type="protein sequence ID" value="KAJ3018105.1"/>
    <property type="molecule type" value="Genomic_DNA"/>
</dbReference>
<comment type="caution">
    <text evidence="1">The sequence shown here is derived from an EMBL/GenBank/DDBJ whole genome shotgun (WGS) entry which is preliminary data.</text>
</comment>
<dbReference type="Proteomes" id="UP001144978">
    <property type="component" value="Unassembled WGS sequence"/>
</dbReference>
<proteinExistence type="predicted"/>
<reference evidence="1" key="1">
    <citation type="submission" date="2022-08" db="EMBL/GenBank/DDBJ databases">
        <title>Genome Sequence of Pycnoporus sanguineus.</title>
        <authorList>
            <person name="Buettner E."/>
        </authorList>
    </citation>
    <scope>NUCLEOTIDE SEQUENCE</scope>
    <source>
        <strain evidence="1">CG-C14</strain>
    </source>
</reference>
<protein>
    <submittedName>
        <fullName evidence="1">Uncharacterized protein</fullName>
    </submittedName>
</protein>